<proteinExistence type="predicted"/>
<keyword evidence="1" id="KW-0812">Transmembrane</keyword>
<accession>A0ABV0PHC0</accession>
<keyword evidence="3" id="KW-1185">Reference proteome</keyword>
<name>A0ABV0PHC0_9TELE</name>
<protein>
    <submittedName>
        <fullName evidence="2">Uncharacterized protein</fullName>
    </submittedName>
</protein>
<keyword evidence="1" id="KW-0472">Membrane</keyword>
<dbReference type="Proteomes" id="UP001476798">
    <property type="component" value="Unassembled WGS sequence"/>
</dbReference>
<evidence type="ECO:0000256" key="1">
    <source>
        <dbReference type="SAM" id="Phobius"/>
    </source>
</evidence>
<gene>
    <name evidence="2" type="ORF">GOODEAATRI_026196</name>
</gene>
<reference evidence="2 3" key="1">
    <citation type="submission" date="2021-06" db="EMBL/GenBank/DDBJ databases">
        <authorList>
            <person name="Palmer J.M."/>
        </authorList>
    </citation>
    <scope>NUCLEOTIDE SEQUENCE [LARGE SCALE GENOMIC DNA]</scope>
    <source>
        <strain evidence="2 3">GA_2019</strain>
        <tissue evidence="2">Muscle</tissue>
    </source>
</reference>
<comment type="caution">
    <text evidence="2">The sequence shown here is derived from an EMBL/GenBank/DDBJ whole genome shotgun (WGS) entry which is preliminary data.</text>
</comment>
<keyword evidence="1" id="KW-1133">Transmembrane helix</keyword>
<evidence type="ECO:0000313" key="3">
    <source>
        <dbReference type="Proteomes" id="UP001476798"/>
    </source>
</evidence>
<evidence type="ECO:0000313" key="2">
    <source>
        <dbReference type="EMBL" id="MEQ2182818.1"/>
    </source>
</evidence>
<feature type="transmembrane region" description="Helical" evidence="1">
    <location>
        <begin position="31"/>
        <end position="50"/>
    </location>
</feature>
<dbReference type="EMBL" id="JAHRIO010073169">
    <property type="protein sequence ID" value="MEQ2182818.1"/>
    <property type="molecule type" value="Genomic_DNA"/>
</dbReference>
<organism evidence="2 3">
    <name type="scientific">Goodea atripinnis</name>
    <dbReference type="NCBI Taxonomy" id="208336"/>
    <lineage>
        <taxon>Eukaryota</taxon>
        <taxon>Metazoa</taxon>
        <taxon>Chordata</taxon>
        <taxon>Craniata</taxon>
        <taxon>Vertebrata</taxon>
        <taxon>Euteleostomi</taxon>
        <taxon>Actinopterygii</taxon>
        <taxon>Neopterygii</taxon>
        <taxon>Teleostei</taxon>
        <taxon>Neoteleostei</taxon>
        <taxon>Acanthomorphata</taxon>
        <taxon>Ovalentaria</taxon>
        <taxon>Atherinomorphae</taxon>
        <taxon>Cyprinodontiformes</taxon>
        <taxon>Goodeidae</taxon>
        <taxon>Goodea</taxon>
    </lineage>
</organism>
<sequence length="110" mass="11864">MVHSVTARCGGPVAAEQALIILPPPCLIVEVFLLIYCVCLLPNMVVIIVVKHLYPGLIRPKSCPSSRCSFASLSPAAILLLERRGFLLQPFQSATLVQCLSSCPVLTFSL</sequence>